<organism evidence="16">
    <name type="scientific">hydrothermal vent metagenome</name>
    <dbReference type="NCBI Taxonomy" id="652676"/>
    <lineage>
        <taxon>unclassified sequences</taxon>
        <taxon>metagenomes</taxon>
        <taxon>ecological metagenomes</taxon>
    </lineage>
</organism>
<dbReference type="NCBIfam" id="TIGR00418">
    <property type="entry name" value="thrS"/>
    <property type="match status" value="1"/>
</dbReference>
<dbReference type="HAMAP" id="MF_00184">
    <property type="entry name" value="Thr_tRNA_synth"/>
    <property type="match status" value="1"/>
</dbReference>
<dbReference type="Gene3D" id="3.30.980.10">
    <property type="entry name" value="Threonyl-trna Synthetase, Chain A, domain 2"/>
    <property type="match status" value="1"/>
</dbReference>
<dbReference type="InterPro" id="IPR006195">
    <property type="entry name" value="aa-tRNA-synth_II"/>
</dbReference>
<dbReference type="PRINTS" id="PR01047">
    <property type="entry name" value="TRNASYNTHTHR"/>
</dbReference>
<evidence type="ECO:0000256" key="7">
    <source>
        <dbReference type="ARBA" id="ARBA00022741"/>
    </source>
</evidence>
<accession>A0A3B1E4H2</accession>
<dbReference type="Gene3D" id="3.40.50.800">
    <property type="entry name" value="Anticodon-binding domain"/>
    <property type="match status" value="1"/>
</dbReference>
<keyword evidence="11" id="KW-0648">Protein biosynthesis</keyword>
<dbReference type="InterPro" id="IPR036621">
    <property type="entry name" value="Anticodon-bd_dom_sf"/>
</dbReference>
<name>A0A3B1E4H2_9ZZZZ</name>
<dbReference type="InterPro" id="IPR004154">
    <property type="entry name" value="Anticodon-bd"/>
</dbReference>
<dbReference type="FunFam" id="3.30.980.10:FF:000005">
    <property type="entry name" value="Threonyl-tRNA synthetase, mitochondrial"/>
    <property type="match status" value="1"/>
</dbReference>
<keyword evidence="9" id="KW-0067">ATP-binding</keyword>
<dbReference type="Gene3D" id="3.30.930.10">
    <property type="entry name" value="Bira Bifunctional Protein, Domain 2"/>
    <property type="match status" value="1"/>
</dbReference>
<evidence type="ECO:0000256" key="6">
    <source>
        <dbReference type="ARBA" id="ARBA00022723"/>
    </source>
</evidence>
<dbReference type="AlphaFoldDB" id="A0A3B1E4H2"/>
<keyword evidence="7" id="KW-0547">Nucleotide-binding</keyword>
<dbReference type="GO" id="GO:0000049">
    <property type="term" value="F:tRNA binding"/>
    <property type="evidence" value="ECO:0007669"/>
    <property type="project" value="UniProtKB-KW"/>
</dbReference>
<dbReference type="InterPro" id="IPR047246">
    <property type="entry name" value="ThrRS_anticodon"/>
</dbReference>
<keyword evidence="12 16" id="KW-0030">Aminoacyl-tRNA synthetase</keyword>
<dbReference type="PANTHER" id="PTHR11451">
    <property type="entry name" value="THREONINE-TRNA LIGASE"/>
    <property type="match status" value="1"/>
</dbReference>
<dbReference type="InterPro" id="IPR045864">
    <property type="entry name" value="aa-tRNA-synth_II/BPL/LPL"/>
</dbReference>
<protein>
    <recommendedName>
        <fullName evidence="2">threonine--tRNA ligase</fullName>
        <ecNumber evidence="2">6.1.1.3</ecNumber>
    </recommendedName>
    <alternativeName>
        <fullName evidence="13">Threonyl-tRNA synthetase</fullName>
    </alternativeName>
</protein>
<keyword evidence="6" id="KW-0479">Metal-binding</keyword>
<gene>
    <name evidence="16" type="ORF">MNBD_UNCLBAC01-546</name>
</gene>
<keyword evidence="8" id="KW-0862">Zinc</keyword>
<dbReference type="Pfam" id="PF07973">
    <property type="entry name" value="tRNA_SAD"/>
    <property type="match status" value="1"/>
</dbReference>
<dbReference type="GO" id="GO:0005737">
    <property type="term" value="C:cytoplasm"/>
    <property type="evidence" value="ECO:0007669"/>
    <property type="project" value="InterPro"/>
</dbReference>
<comment type="similarity">
    <text evidence="1">Belongs to the class-II aminoacyl-tRNA synthetase family.</text>
</comment>
<dbReference type="SUPFAM" id="SSF55186">
    <property type="entry name" value="ThrRS/AlaRS common domain"/>
    <property type="match status" value="1"/>
</dbReference>
<evidence type="ECO:0000256" key="11">
    <source>
        <dbReference type="ARBA" id="ARBA00022917"/>
    </source>
</evidence>
<dbReference type="Pfam" id="PF03129">
    <property type="entry name" value="HGTP_anticodon"/>
    <property type="match status" value="1"/>
</dbReference>
<keyword evidence="4" id="KW-0820">tRNA-binding</keyword>
<keyword evidence="5 16" id="KW-0436">Ligase</keyword>
<dbReference type="FunFam" id="3.40.50.800:FF:000001">
    <property type="entry name" value="Threonine--tRNA ligase"/>
    <property type="match status" value="1"/>
</dbReference>
<dbReference type="FunFam" id="3.30.930.10:FF:000002">
    <property type="entry name" value="Threonine--tRNA ligase"/>
    <property type="match status" value="1"/>
</dbReference>
<dbReference type="InterPro" id="IPR018163">
    <property type="entry name" value="Thr/Ala-tRNA-synth_IIc_edit"/>
</dbReference>
<evidence type="ECO:0000256" key="4">
    <source>
        <dbReference type="ARBA" id="ARBA00022555"/>
    </source>
</evidence>
<reference evidence="16" key="1">
    <citation type="submission" date="2018-06" db="EMBL/GenBank/DDBJ databases">
        <authorList>
            <person name="Zhirakovskaya E."/>
        </authorList>
    </citation>
    <scope>NUCLEOTIDE SEQUENCE</scope>
</reference>
<evidence type="ECO:0000256" key="8">
    <source>
        <dbReference type="ARBA" id="ARBA00022833"/>
    </source>
</evidence>
<dbReference type="PROSITE" id="PS50862">
    <property type="entry name" value="AA_TRNA_LIGASE_II"/>
    <property type="match status" value="1"/>
</dbReference>
<evidence type="ECO:0000256" key="12">
    <source>
        <dbReference type="ARBA" id="ARBA00023146"/>
    </source>
</evidence>
<evidence type="ECO:0000256" key="9">
    <source>
        <dbReference type="ARBA" id="ARBA00022840"/>
    </source>
</evidence>
<evidence type="ECO:0000256" key="10">
    <source>
        <dbReference type="ARBA" id="ARBA00022884"/>
    </source>
</evidence>
<dbReference type="CDD" id="cd00860">
    <property type="entry name" value="ThrRS_anticodon"/>
    <property type="match status" value="1"/>
</dbReference>
<dbReference type="SUPFAM" id="SSF52954">
    <property type="entry name" value="Class II aaRS ABD-related"/>
    <property type="match status" value="1"/>
</dbReference>
<evidence type="ECO:0000256" key="2">
    <source>
        <dbReference type="ARBA" id="ARBA00013163"/>
    </source>
</evidence>
<evidence type="ECO:0000256" key="14">
    <source>
        <dbReference type="ARBA" id="ARBA00049515"/>
    </source>
</evidence>
<dbReference type="InterPro" id="IPR033728">
    <property type="entry name" value="ThrRS_core"/>
</dbReference>
<dbReference type="PANTHER" id="PTHR11451:SF44">
    <property type="entry name" value="THREONINE--TRNA LIGASE, CHLOROPLASTIC_MITOCHONDRIAL 2"/>
    <property type="match status" value="1"/>
</dbReference>
<dbReference type="GO" id="GO:0005524">
    <property type="term" value="F:ATP binding"/>
    <property type="evidence" value="ECO:0007669"/>
    <property type="project" value="UniProtKB-KW"/>
</dbReference>
<dbReference type="GO" id="GO:0006435">
    <property type="term" value="P:threonyl-tRNA aminoacylation"/>
    <property type="evidence" value="ECO:0007669"/>
    <property type="project" value="InterPro"/>
</dbReference>
<sequence length="575" mass="66723">MDYKTDLDKLRHSCSHVMAQAVKELWPQTKVAIGPAIESGFYYDFDKDEPFTDLDLKKIEKRMRRIIERKPVFTQSFMSKAEAIALFREQNEEYKVELIEGIADEQVSIYKTGDGFLDLCKGPHVENASEIKAFKLLSVAGSYWRGNENNARLQRIYGTCFFSKEELEEHLQLLEEAQKRDHRKLGVQLDLFNFYQESAGAGLVFYHPAGAMLRKIIENYIEEQNIRHGYELVMTPHILKGKLWEQSGHADHYRENMYFFDVDDEEYAIKPMNCPGHSLIYKSRIRSYRELPVRFFELGTVYRQEKAGVLHGLLRVRGFTQDDAHIFCREDQIKDEVMSVIDFMFTVMKDFGFTDMAIELSTRPEDYIGTVENWDTATKALESALKEKKLEYQINEGDGAFYGPKIDIKLKDALKREWQCATIQCDFSLPERFGLTYVNESGEESRPIMIHRAILGSVERFIGTLIEHYGGAFPLWLAPTQIYIIPIRPEHQDYAKKIKEDLQNAGFRVIIDDRNESLNKRIREGSIKKIPYVLILGDKEVENNQVALRQYGQGDQGVAGSKEFIEKLKKEVEQK</sequence>
<evidence type="ECO:0000259" key="15">
    <source>
        <dbReference type="PROSITE" id="PS50862"/>
    </source>
</evidence>
<keyword evidence="10" id="KW-0694">RNA-binding</keyword>
<dbReference type="SMART" id="SM00863">
    <property type="entry name" value="tRNA_SAD"/>
    <property type="match status" value="1"/>
</dbReference>
<evidence type="ECO:0000313" key="16">
    <source>
        <dbReference type="EMBL" id="VAX37487.1"/>
    </source>
</evidence>
<dbReference type="GO" id="GO:0046872">
    <property type="term" value="F:metal ion binding"/>
    <property type="evidence" value="ECO:0007669"/>
    <property type="project" value="UniProtKB-KW"/>
</dbReference>
<evidence type="ECO:0000256" key="5">
    <source>
        <dbReference type="ARBA" id="ARBA00022598"/>
    </source>
</evidence>
<dbReference type="Gene3D" id="3.30.54.20">
    <property type="match status" value="1"/>
</dbReference>
<evidence type="ECO:0000256" key="1">
    <source>
        <dbReference type="ARBA" id="ARBA00008226"/>
    </source>
</evidence>
<evidence type="ECO:0000256" key="3">
    <source>
        <dbReference type="ARBA" id="ARBA00022490"/>
    </source>
</evidence>
<dbReference type="InterPro" id="IPR002320">
    <property type="entry name" value="Thr-tRNA-ligase_IIa"/>
</dbReference>
<dbReference type="Pfam" id="PF00587">
    <property type="entry name" value="tRNA-synt_2b"/>
    <property type="match status" value="1"/>
</dbReference>
<dbReference type="CDD" id="cd00771">
    <property type="entry name" value="ThrRS_core"/>
    <property type="match status" value="1"/>
</dbReference>
<dbReference type="InterPro" id="IPR012947">
    <property type="entry name" value="tRNA_SAD"/>
</dbReference>
<proteinExistence type="inferred from homology"/>
<dbReference type="EC" id="6.1.1.3" evidence="2"/>
<keyword evidence="3" id="KW-0963">Cytoplasm</keyword>
<dbReference type="InterPro" id="IPR002314">
    <property type="entry name" value="aa-tRNA-synt_IIb"/>
</dbReference>
<evidence type="ECO:0000256" key="13">
    <source>
        <dbReference type="ARBA" id="ARBA00031900"/>
    </source>
</evidence>
<feature type="domain" description="Aminoacyl-transfer RNA synthetases class-II family profile" evidence="15">
    <location>
        <begin position="181"/>
        <end position="474"/>
    </location>
</feature>
<comment type="catalytic activity">
    <reaction evidence="14">
        <text>tRNA(Thr) + L-threonine + ATP = L-threonyl-tRNA(Thr) + AMP + diphosphate + H(+)</text>
        <dbReference type="Rhea" id="RHEA:24624"/>
        <dbReference type="Rhea" id="RHEA-COMP:9670"/>
        <dbReference type="Rhea" id="RHEA-COMP:9704"/>
        <dbReference type="ChEBI" id="CHEBI:15378"/>
        <dbReference type="ChEBI" id="CHEBI:30616"/>
        <dbReference type="ChEBI" id="CHEBI:33019"/>
        <dbReference type="ChEBI" id="CHEBI:57926"/>
        <dbReference type="ChEBI" id="CHEBI:78442"/>
        <dbReference type="ChEBI" id="CHEBI:78534"/>
        <dbReference type="ChEBI" id="CHEBI:456215"/>
        <dbReference type="EC" id="6.1.1.3"/>
    </reaction>
</comment>
<dbReference type="GO" id="GO:0004829">
    <property type="term" value="F:threonine-tRNA ligase activity"/>
    <property type="evidence" value="ECO:0007669"/>
    <property type="project" value="UniProtKB-EC"/>
</dbReference>
<dbReference type="SUPFAM" id="SSF55681">
    <property type="entry name" value="Class II aaRS and biotin synthetases"/>
    <property type="match status" value="1"/>
</dbReference>
<dbReference type="EMBL" id="UOGJ01000129">
    <property type="protein sequence ID" value="VAX37487.1"/>
    <property type="molecule type" value="Genomic_DNA"/>
</dbReference>